<keyword evidence="6" id="KW-0067">ATP-binding</keyword>
<dbReference type="STRING" id="379508.A5DYB1"/>
<dbReference type="GeneID" id="5233473"/>
<feature type="region of interest" description="Disordered" evidence="9">
    <location>
        <begin position="65"/>
        <end position="89"/>
    </location>
</feature>
<dbReference type="EC" id="2.7.11.1" evidence="1"/>
<dbReference type="GO" id="GO:0050684">
    <property type="term" value="P:regulation of mRNA processing"/>
    <property type="evidence" value="ECO:0007669"/>
    <property type="project" value="TreeGrafter"/>
</dbReference>
<dbReference type="AlphaFoldDB" id="A5DYB1"/>
<dbReference type="HOGENOM" id="CLU_000288_81_3_1"/>
<feature type="compositionally biased region" description="Low complexity" evidence="9">
    <location>
        <begin position="65"/>
        <end position="83"/>
    </location>
</feature>
<dbReference type="InterPro" id="IPR000719">
    <property type="entry name" value="Prot_kinase_dom"/>
</dbReference>
<reference evidence="11 12" key="1">
    <citation type="journal article" date="2009" name="Nature">
        <title>Evolution of pathogenicity and sexual reproduction in eight Candida genomes.</title>
        <authorList>
            <person name="Butler G."/>
            <person name="Rasmussen M.D."/>
            <person name="Lin M.F."/>
            <person name="Santos M.A."/>
            <person name="Sakthikumar S."/>
            <person name="Munro C.A."/>
            <person name="Rheinbay E."/>
            <person name="Grabherr M."/>
            <person name="Forche A."/>
            <person name="Reedy J.L."/>
            <person name="Agrafioti I."/>
            <person name="Arnaud M.B."/>
            <person name="Bates S."/>
            <person name="Brown A.J."/>
            <person name="Brunke S."/>
            <person name="Costanzo M.C."/>
            <person name="Fitzpatrick D.A."/>
            <person name="de Groot P.W."/>
            <person name="Harris D."/>
            <person name="Hoyer L.L."/>
            <person name="Hube B."/>
            <person name="Klis F.M."/>
            <person name="Kodira C."/>
            <person name="Lennard N."/>
            <person name="Logue M.E."/>
            <person name="Martin R."/>
            <person name="Neiman A.M."/>
            <person name="Nikolaou E."/>
            <person name="Quail M.A."/>
            <person name="Quinn J."/>
            <person name="Santos M.C."/>
            <person name="Schmitzberger F.F."/>
            <person name="Sherlock G."/>
            <person name="Shah P."/>
            <person name="Silverstein K.A."/>
            <person name="Skrzypek M.S."/>
            <person name="Soll D."/>
            <person name="Staggs R."/>
            <person name="Stansfield I."/>
            <person name="Stumpf M.P."/>
            <person name="Sudbery P.E."/>
            <person name="Srikantha T."/>
            <person name="Zeng Q."/>
            <person name="Berman J."/>
            <person name="Berriman M."/>
            <person name="Heitman J."/>
            <person name="Gow N.A."/>
            <person name="Lorenz M.C."/>
            <person name="Birren B.W."/>
            <person name="Kellis M."/>
            <person name="Cuomo C.A."/>
        </authorList>
    </citation>
    <scope>NUCLEOTIDE SEQUENCE [LARGE SCALE GENOMIC DNA]</scope>
    <source>
        <strain evidence="12">ATCC 11503 / BCRC 21390 / CBS 2605 / JCM 1781 / NBRC 1676 / NRRL YB-4239</strain>
    </source>
</reference>
<dbReference type="Pfam" id="PF00069">
    <property type="entry name" value="Pkinase"/>
    <property type="match status" value="2"/>
</dbReference>
<dbReference type="InParanoid" id="A5DYB1"/>
<organism evidence="11 12">
    <name type="scientific">Lodderomyces elongisporus (strain ATCC 11503 / CBS 2605 / JCM 1781 / NBRC 1676 / NRRL YB-4239)</name>
    <name type="common">Yeast</name>
    <name type="synonym">Saccharomyces elongisporus</name>
    <dbReference type="NCBI Taxonomy" id="379508"/>
    <lineage>
        <taxon>Eukaryota</taxon>
        <taxon>Fungi</taxon>
        <taxon>Dikarya</taxon>
        <taxon>Ascomycota</taxon>
        <taxon>Saccharomycotina</taxon>
        <taxon>Pichiomycetes</taxon>
        <taxon>Debaryomycetaceae</taxon>
        <taxon>Candida/Lodderomyces clade</taxon>
        <taxon>Lodderomyces</taxon>
    </lineage>
</organism>
<dbReference type="GO" id="GO:0000245">
    <property type="term" value="P:spliceosomal complex assembly"/>
    <property type="evidence" value="ECO:0007669"/>
    <property type="project" value="TreeGrafter"/>
</dbReference>
<dbReference type="InterPro" id="IPR008271">
    <property type="entry name" value="Ser/Thr_kinase_AS"/>
</dbReference>
<evidence type="ECO:0000256" key="9">
    <source>
        <dbReference type="SAM" id="MobiDB-lite"/>
    </source>
</evidence>
<gene>
    <name evidence="11" type="ORF">LELG_02348</name>
</gene>
<feature type="compositionally biased region" description="Low complexity" evidence="9">
    <location>
        <begin position="138"/>
        <end position="161"/>
    </location>
</feature>
<keyword evidence="2" id="KW-0723">Serine/threonine-protein kinase</keyword>
<keyword evidence="12" id="KW-1185">Reference proteome</keyword>
<keyword evidence="4" id="KW-0547">Nucleotide-binding</keyword>
<feature type="compositionally biased region" description="Polar residues" evidence="9">
    <location>
        <begin position="265"/>
        <end position="299"/>
    </location>
</feature>
<evidence type="ECO:0000259" key="10">
    <source>
        <dbReference type="PROSITE" id="PS50011"/>
    </source>
</evidence>
<sequence length="660" mass="74843">MMRLLDDFEIAGPHGNHICMVFEILGENVLNLIYKYKKFYRNVNQELKKKQESVGEEQTQLSPTLQLQLQSQQQQQQQQSSTPIQVPTLPQQNIKFNKWDAKYLTKKKNTKSKLSLGLTKKAESLESNHTSTPPYPLSSSSAASSTTSSNNSGSGSGSAAGDHLMESLVELESTTTIGSWEDSIDKRIKQMKPSSLVKIIETSKSRGGIPLHLVKKIVKQMLLALDYMHHCGVIHTDLKPENILIDIEDINKVVKSLEEEKQQKIRANSMSRTASLMKRNNSHVTRPSILKRNSTSATIQQQQHHQLQQQQQQQQQQPQQPQQPQQQKHRRASSSASSSLISSSQTSNNGFYYRRLKNSIAGKYDSPIRCSKPLLSSSVSQEVFFKDVDFDKCKKASVSRSIISPRFTSLLWDSKKEDKNNTNTGNDHSLDNELNIKIADLGNATYTNQHFTNQIQTRQYRSPEIILKYKSWGSSTDIWSLGCIIFELITGDFLFDPHEGDGKNMFDKDEDHLAQIVELLGHFPDDEYLVDCKLTGKFFKLAPGYESTSPTNSAESFNSASQSKVIFKNIDNLKIWKLQDVLIEKYKFDRDDPDVKLVCDLILKCLKFNLDERFDAHSLLKHPWFNEKAGADSNAAAVDETVLQSMKNEHDDLPGYTCEE</sequence>
<dbReference type="OMA" id="KIRANSM"/>
<protein>
    <recommendedName>
        <fullName evidence="1">non-specific serine/threonine protein kinase</fullName>
        <ecNumber evidence="1">2.7.11.1</ecNumber>
    </recommendedName>
</protein>
<dbReference type="eggNOG" id="KOG1290">
    <property type="taxonomic scope" value="Eukaryota"/>
</dbReference>
<evidence type="ECO:0000256" key="6">
    <source>
        <dbReference type="ARBA" id="ARBA00022840"/>
    </source>
</evidence>
<evidence type="ECO:0000313" key="12">
    <source>
        <dbReference type="Proteomes" id="UP000001996"/>
    </source>
</evidence>
<feature type="region of interest" description="Disordered" evidence="9">
    <location>
        <begin position="123"/>
        <end position="161"/>
    </location>
</feature>
<keyword evidence="5" id="KW-0418">Kinase</keyword>
<dbReference type="SUPFAM" id="SSF81995">
    <property type="entry name" value="beta-sandwich domain of Sec23/24"/>
    <property type="match status" value="1"/>
</dbReference>
<dbReference type="GO" id="GO:0005524">
    <property type="term" value="F:ATP binding"/>
    <property type="evidence" value="ECO:0007669"/>
    <property type="project" value="UniProtKB-KW"/>
</dbReference>
<dbReference type="Gene3D" id="1.10.510.10">
    <property type="entry name" value="Transferase(Phosphotransferase) domain 1"/>
    <property type="match status" value="3"/>
</dbReference>
<feature type="compositionally biased region" description="Low complexity" evidence="9">
    <location>
        <begin position="300"/>
        <end position="326"/>
    </location>
</feature>
<evidence type="ECO:0000256" key="2">
    <source>
        <dbReference type="ARBA" id="ARBA00022527"/>
    </source>
</evidence>
<proteinExistence type="predicted"/>
<dbReference type="GO" id="GO:0004674">
    <property type="term" value="F:protein serine/threonine kinase activity"/>
    <property type="evidence" value="ECO:0007669"/>
    <property type="project" value="UniProtKB-KW"/>
</dbReference>
<evidence type="ECO:0000256" key="8">
    <source>
        <dbReference type="ARBA" id="ARBA00048679"/>
    </source>
</evidence>
<keyword evidence="3" id="KW-0808">Transferase</keyword>
<dbReference type="PROSITE" id="PS00108">
    <property type="entry name" value="PROTEIN_KINASE_ST"/>
    <property type="match status" value="1"/>
</dbReference>
<feature type="domain" description="Protein kinase" evidence="10">
    <location>
        <begin position="19"/>
        <end position="625"/>
    </location>
</feature>
<feature type="compositionally biased region" description="Low complexity" evidence="9">
    <location>
        <begin position="333"/>
        <end position="346"/>
    </location>
</feature>
<dbReference type="PROSITE" id="PS50011">
    <property type="entry name" value="PROTEIN_KINASE_DOM"/>
    <property type="match status" value="1"/>
</dbReference>
<accession>A5DYB1</accession>
<feature type="region of interest" description="Disordered" evidence="9">
    <location>
        <begin position="262"/>
        <end position="346"/>
    </location>
</feature>
<dbReference type="SUPFAM" id="SSF56112">
    <property type="entry name" value="Protein kinase-like (PK-like)"/>
    <property type="match status" value="1"/>
</dbReference>
<comment type="catalytic activity">
    <reaction evidence="7">
        <text>L-threonyl-[protein] + ATP = O-phospho-L-threonyl-[protein] + ADP + H(+)</text>
        <dbReference type="Rhea" id="RHEA:46608"/>
        <dbReference type="Rhea" id="RHEA-COMP:11060"/>
        <dbReference type="Rhea" id="RHEA-COMP:11605"/>
        <dbReference type="ChEBI" id="CHEBI:15378"/>
        <dbReference type="ChEBI" id="CHEBI:30013"/>
        <dbReference type="ChEBI" id="CHEBI:30616"/>
        <dbReference type="ChEBI" id="CHEBI:61977"/>
        <dbReference type="ChEBI" id="CHEBI:456216"/>
        <dbReference type="EC" id="2.7.11.1"/>
    </reaction>
</comment>
<comment type="catalytic activity">
    <reaction evidence="8">
        <text>L-seryl-[protein] + ATP = O-phospho-L-seryl-[protein] + ADP + H(+)</text>
        <dbReference type="Rhea" id="RHEA:17989"/>
        <dbReference type="Rhea" id="RHEA-COMP:9863"/>
        <dbReference type="Rhea" id="RHEA-COMP:11604"/>
        <dbReference type="ChEBI" id="CHEBI:15378"/>
        <dbReference type="ChEBI" id="CHEBI:29999"/>
        <dbReference type="ChEBI" id="CHEBI:30616"/>
        <dbReference type="ChEBI" id="CHEBI:83421"/>
        <dbReference type="ChEBI" id="CHEBI:456216"/>
        <dbReference type="EC" id="2.7.11.1"/>
    </reaction>
</comment>
<evidence type="ECO:0000256" key="4">
    <source>
        <dbReference type="ARBA" id="ARBA00022741"/>
    </source>
</evidence>
<dbReference type="OrthoDB" id="5979581at2759"/>
<dbReference type="PANTHER" id="PTHR47634">
    <property type="entry name" value="PROTEIN KINASE DOMAIN-CONTAINING PROTEIN-RELATED"/>
    <property type="match status" value="1"/>
</dbReference>
<evidence type="ECO:0000313" key="11">
    <source>
        <dbReference type="EMBL" id="EDK44169.1"/>
    </source>
</evidence>
<dbReference type="InterPro" id="IPR051334">
    <property type="entry name" value="SRPK"/>
</dbReference>
<name>A5DYB1_LODEL</name>
<dbReference type="Gene3D" id="3.30.200.20">
    <property type="entry name" value="Phosphorylase Kinase, domain 1"/>
    <property type="match status" value="1"/>
</dbReference>
<dbReference type="PANTHER" id="PTHR47634:SF9">
    <property type="entry name" value="PROTEIN KINASE DOMAIN-CONTAINING PROTEIN-RELATED"/>
    <property type="match status" value="1"/>
</dbReference>
<dbReference type="SMART" id="SM00220">
    <property type="entry name" value="S_TKc"/>
    <property type="match status" value="1"/>
</dbReference>
<evidence type="ECO:0000256" key="3">
    <source>
        <dbReference type="ARBA" id="ARBA00022679"/>
    </source>
</evidence>
<dbReference type="KEGG" id="lel:PVL30_003195"/>
<dbReference type="InterPro" id="IPR011009">
    <property type="entry name" value="Kinase-like_dom_sf"/>
</dbReference>
<dbReference type="EMBL" id="CH981526">
    <property type="protein sequence ID" value="EDK44169.1"/>
    <property type="molecule type" value="Genomic_DNA"/>
</dbReference>
<evidence type="ECO:0000256" key="5">
    <source>
        <dbReference type="ARBA" id="ARBA00022777"/>
    </source>
</evidence>
<dbReference type="Proteomes" id="UP000001996">
    <property type="component" value="Unassembled WGS sequence"/>
</dbReference>
<dbReference type="VEuPathDB" id="FungiDB:LELG_02348"/>
<evidence type="ECO:0000256" key="1">
    <source>
        <dbReference type="ARBA" id="ARBA00012513"/>
    </source>
</evidence>
<evidence type="ECO:0000256" key="7">
    <source>
        <dbReference type="ARBA" id="ARBA00047899"/>
    </source>
</evidence>